<sequence>MVMMMKCGAVACCLALLAACVPLAAANQCRIREEAHPHCPPGFMYDQAANKCLKPFRHVPHYYCADQGYAVEGDMCAKNQYADLIKYCRAEYQDATLLSETCLVTVTVPPANSCPPGYRLTEDGSRCFSKCEYSGRIVYCPVKPYCPDGTMDEDTQQCKMFHSHPVDFTCPLGFKICDAKCVLKHYAERLHSCPDGFEFKRGAELPPVLGVGPAEETCIRCDHAPVMYHCNRGDLQWINSKPVCCVSRGCSGGHCGLHRE</sequence>
<organism evidence="2 3">
    <name type="scientific">Vitrella brassicaformis (strain CCMP3155)</name>
    <dbReference type="NCBI Taxonomy" id="1169540"/>
    <lineage>
        <taxon>Eukaryota</taxon>
        <taxon>Sar</taxon>
        <taxon>Alveolata</taxon>
        <taxon>Colpodellida</taxon>
        <taxon>Vitrellaceae</taxon>
        <taxon>Vitrella</taxon>
    </lineage>
</organism>
<dbReference type="InParanoid" id="A0A0G4FBQ9"/>
<gene>
    <name evidence="2" type="ORF">Vbra_14843</name>
</gene>
<feature type="chain" id="PRO_5005188564" description="Chitin-binding type-2 domain-containing protein" evidence="1">
    <location>
        <begin position="27"/>
        <end position="260"/>
    </location>
</feature>
<dbReference type="AlphaFoldDB" id="A0A0G4FBQ9"/>
<dbReference type="PROSITE" id="PS51257">
    <property type="entry name" value="PROKAR_LIPOPROTEIN"/>
    <property type="match status" value="1"/>
</dbReference>
<accession>A0A0G4FBQ9</accession>
<evidence type="ECO:0000256" key="1">
    <source>
        <dbReference type="SAM" id="SignalP"/>
    </source>
</evidence>
<evidence type="ECO:0008006" key="4">
    <source>
        <dbReference type="Google" id="ProtNLM"/>
    </source>
</evidence>
<proteinExistence type="predicted"/>
<dbReference type="PhylomeDB" id="A0A0G4FBQ9"/>
<feature type="signal peptide" evidence="1">
    <location>
        <begin position="1"/>
        <end position="26"/>
    </location>
</feature>
<keyword evidence="3" id="KW-1185">Reference proteome</keyword>
<reference evidence="2 3" key="1">
    <citation type="submission" date="2014-11" db="EMBL/GenBank/DDBJ databases">
        <authorList>
            <person name="Zhu J."/>
            <person name="Qi W."/>
            <person name="Song R."/>
        </authorList>
    </citation>
    <scope>NUCLEOTIDE SEQUENCE [LARGE SCALE GENOMIC DNA]</scope>
</reference>
<dbReference type="Proteomes" id="UP000041254">
    <property type="component" value="Unassembled WGS sequence"/>
</dbReference>
<protein>
    <recommendedName>
        <fullName evidence="4">Chitin-binding type-2 domain-containing protein</fullName>
    </recommendedName>
</protein>
<keyword evidence="1" id="KW-0732">Signal</keyword>
<evidence type="ECO:0000313" key="2">
    <source>
        <dbReference type="EMBL" id="CEM10050.1"/>
    </source>
</evidence>
<dbReference type="EMBL" id="CDMY01000400">
    <property type="protein sequence ID" value="CEM10050.1"/>
    <property type="molecule type" value="Genomic_DNA"/>
</dbReference>
<name>A0A0G4FBQ9_VITBC</name>
<evidence type="ECO:0000313" key="3">
    <source>
        <dbReference type="Proteomes" id="UP000041254"/>
    </source>
</evidence>
<dbReference type="VEuPathDB" id="CryptoDB:Vbra_14843"/>